<dbReference type="PANTHER" id="PTHR33909">
    <property type="entry name" value="SEC TRANSLOCON ACCESSORY COMPLEX SUBUNIT YAJC"/>
    <property type="match status" value="1"/>
</dbReference>
<dbReference type="Pfam" id="PF02699">
    <property type="entry name" value="YajC"/>
    <property type="match status" value="1"/>
</dbReference>
<dbReference type="PANTHER" id="PTHR33909:SF1">
    <property type="entry name" value="SEC TRANSLOCON ACCESSORY COMPLEX SUBUNIT YAJC"/>
    <property type="match status" value="1"/>
</dbReference>
<accession>A0A841TC93</accession>
<reference evidence="12 13" key="1">
    <citation type="submission" date="2020-08" db="EMBL/GenBank/DDBJ databases">
        <title>Cohnella phylogeny.</title>
        <authorList>
            <person name="Dunlap C."/>
        </authorList>
    </citation>
    <scope>NUCLEOTIDE SEQUENCE [LARGE SCALE GENOMIC DNA]</scope>
    <source>
        <strain evidence="12 13">DSM 103658</strain>
    </source>
</reference>
<dbReference type="SMART" id="SM01323">
    <property type="entry name" value="YajC"/>
    <property type="match status" value="1"/>
</dbReference>
<dbReference type="GO" id="GO:0015031">
    <property type="term" value="P:protein transport"/>
    <property type="evidence" value="ECO:0007669"/>
    <property type="project" value="UniProtKB-KW"/>
</dbReference>
<evidence type="ECO:0000256" key="7">
    <source>
        <dbReference type="ARBA" id="ARBA00022989"/>
    </source>
</evidence>
<organism evidence="12 13">
    <name type="scientific">Cohnella lubricantis</name>
    <dbReference type="NCBI Taxonomy" id="2163172"/>
    <lineage>
        <taxon>Bacteria</taxon>
        <taxon>Bacillati</taxon>
        <taxon>Bacillota</taxon>
        <taxon>Bacilli</taxon>
        <taxon>Bacillales</taxon>
        <taxon>Paenibacillaceae</taxon>
        <taxon>Cohnella</taxon>
    </lineage>
</organism>
<sequence>MLLEGGNSNMLATLLPFVLMFVIFYFLLIRPQQRKSKERNSMLRSLKKGDKVTTIGGLHGTIHEITDDTVVLKVNDVTKLTFERSAINNATARAESKSDSKPESKSEAKSDEKTEAKAEGEA</sequence>
<name>A0A841TC93_9BACL</name>
<keyword evidence="8" id="KW-0811">Translocation</keyword>
<evidence type="ECO:0000313" key="13">
    <source>
        <dbReference type="Proteomes" id="UP000574133"/>
    </source>
</evidence>
<dbReference type="PRINTS" id="PR01853">
    <property type="entry name" value="YAJCTRNLCASE"/>
</dbReference>
<keyword evidence="5 11" id="KW-0812">Transmembrane</keyword>
<evidence type="ECO:0000256" key="5">
    <source>
        <dbReference type="ARBA" id="ARBA00022692"/>
    </source>
</evidence>
<evidence type="ECO:0000256" key="2">
    <source>
        <dbReference type="ARBA" id="ARBA00006742"/>
    </source>
</evidence>
<evidence type="ECO:0000256" key="3">
    <source>
        <dbReference type="ARBA" id="ARBA00022448"/>
    </source>
</evidence>
<keyword evidence="6" id="KW-0653">Protein transport</keyword>
<feature type="transmembrane region" description="Helical" evidence="11">
    <location>
        <begin position="12"/>
        <end position="29"/>
    </location>
</feature>
<evidence type="ECO:0000256" key="4">
    <source>
        <dbReference type="ARBA" id="ARBA00022475"/>
    </source>
</evidence>
<keyword evidence="4" id="KW-1003">Cell membrane</keyword>
<evidence type="ECO:0000256" key="1">
    <source>
        <dbReference type="ARBA" id="ARBA00004162"/>
    </source>
</evidence>
<keyword evidence="13" id="KW-1185">Reference proteome</keyword>
<feature type="compositionally biased region" description="Basic and acidic residues" evidence="10">
    <location>
        <begin position="94"/>
        <end position="122"/>
    </location>
</feature>
<proteinExistence type="inferred from homology"/>
<evidence type="ECO:0000256" key="6">
    <source>
        <dbReference type="ARBA" id="ARBA00022927"/>
    </source>
</evidence>
<keyword evidence="3" id="KW-0813">Transport</keyword>
<dbReference type="EMBL" id="JACJVN010000033">
    <property type="protein sequence ID" value="MBB6677639.1"/>
    <property type="molecule type" value="Genomic_DNA"/>
</dbReference>
<protein>
    <submittedName>
        <fullName evidence="12">Preprotein translocase subunit YajC</fullName>
    </submittedName>
</protein>
<keyword evidence="9 11" id="KW-0472">Membrane</keyword>
<evidence type="ECO:0000313" key="12">
    <source>
        <dbReference type="EMBL" id="MBB6677639.1"/>
    </source>
</evidence>
<dbReference type="NCBIfam" id="TIGR00739">
    <property type="entry name" value="yajC"/>
    <property type="match status" value="1"/>
</dbReference>
<dbReference type="AlphaFoldDB" id="A0A841TC93"/>
<evidence type="ECO:0000256" key="9">
    <source>
        <dbReference type="ARBA" id="ARBA00023136"/>
    </source>
</evidence>
<dbReference type="RefSeq" id="WP_185178910.1">
    <property type="nucleotide sequence ID" value="NZ_CBCSEP010000005.1"/>
</dbReference>
<comment type="similarity">
    <text evidence="2">Belongs to the YajC family.</text>
</comment>
<dbReference type="Proteomes" id="UP000574133">
    <property type="component" value="Unassembled WGS sequence"/>
</dbReference>
<gene>
    <name evidence="12" type="primary">yajC</name>
    <name evidence="12" type="ORF">H4Q31_09910</name>
</gene>
<evidence type="ECO:0000256" key="10">
    <source>
        <dbReference type="SAM" id="MobiDB-lite"/>
    </source>
</evidence>
<feature type="region of interest" description="Disordered" evidence="10">
    <location>
        <begin position="91"/>
        <end position="122"/>
    </location>
</feature>
<evidence type="ECO:0000256" key="8">
    <source>
        <dbReference type="ARBA" id="ARBA00023010"/>
    </source>
</evidence>
<evidence type="ECO:0000256" key="11">
    <source>
        <dbReference type="SAM" id="Phobius"/>
    </source>
</evidence>
<dbReference type="GO" id="GO:0005886">
    <property type="term" value="C:plasma membrane"/>
    <property type="evidence" value="ECO:0007669"/>
    <property type="project" value="UniProtKB-SubCell"/>
</dbReference>
<keyword evidence="7 11" id="KW-1133">Transmembrane helix</keyword>
<comment type="caution">
    <text evidence="12">The sequence shown here is derived from an EMBL/GenBank/DDBJ whole genome shotgun (WGS) entry which is preliminary data.</text>
</comment>
<dbReference type="InterPro" id="IPR003849">
    <property type="entry name" value="Preprotein_translocase_YajC"/>
</dbReference>
<comment type="subcellular location">
    <subcellularLocation>
        <location evidence="1">Cell membrane</location>
        <topology evidence="1">Single-pass membrane protein</topology>
    </subcellularLocation>
</comment>